<dbReference type="Proteomes" id="UP000281726">
    <property type="component" value="Unassembled WGS sequence"/>
</dbReference>
<dbReference type="Gene3D" id="1.20.5.1930">
    <property type="match status" value="1"/>
</dbReference>
<name>A0A3A9YQM7_9ACTN</name>
<gene>
    <name evidence="1" type="ORF">D7223_31470</name>
</gene>
<proteinExistence type="predicted"/>
<protein>
    <submittedName>
        <fullName evidence="1">Uncharacterized protein</fullName>
    </submittedName>
</protein>
<reference evidence="1 2" key="1">
    <citation type="journal article" date="2004" name="Syst. Appl. Microbiol.">
        <title>Cryptoendolithic actinomycetes from antarctic sandstone rock samples: Micromonospora endolithica sp. nov. and two isolates related to Micromonospora coerulea Jensen 1932.</title>
        <authorList>
            <person name="Hirsch P."/>
            <person name="Mevs U."/>
            <person name="Kroppenstedt R.M."/>
            <person name="Schumann P."/>
            <person name="Stackebrandt E."/>
        </authorList>
    </citation>
    <scope>NUCLEOTIDE SEQUENCE [LARGE SCALE GENOMIC DNA]</scope>
    <source>
        <strain evidence="1 2">JCM 12677</strain>
    </source>
</reference>
<evidence type="ECO:0000313" key="2">
    <source>
        <dbReference type="Proteomes" id="UP000281726"/>
    </source>
</evidence>
<dbReference type="EMBL" id="RBAK01000022">
    <property type="protein sequence ID" value="RKN38260.1"/>
    <property type="molecule type" value="Genomic_DNA"/>
</dbReference>
<organism evidence="1 2">
    <name type="scientific">Micromonospora endolithica</name>
    <dbReference type="NCBI Taxonomy" id="230091"/>
    <lineage>
        <taxon>Bacteria</taxon>
        <taxon>Bacillati</taxon>
        <taxon>Actinomycetota</taxon>
        <taxon>Actinomycetes</taxon>
        <taxon>Micromonosporales</taxon>
        <taxon>Micromonosporaceae</taxon>
        <taxon>Micromonospora</taxon>
    </lineage>
</organism>
<comment type="caution">
    <text evidence="1">The sequence shown here is derived from an EMBL/GenBank/DDBJ whole genome shotgun (WGS) entry which is preliminary data.</text>
</comment>
<keyword evidence="2" id="KW-1185">Reference proteome</keyword>
<accession>A0A3A9YQM7</accession>
<evidence type="ECO:0000313" key="1">
    <source>
        <dbReference type="EMBL" id="RKN38260.1"/>
    </source>
</evidence>
<sequence>MQRDDIGHALVTYVLIPTVLTVVPPSSRSLGERFYDLIRELEQTRECEAEFAVVREHVQFISDLHDIQGHTLHVVKLKIGLAQHERGFRTAATFRPPVAPRPQQG</sequence>
<dbReference type="AlphaFoldDB" id="A0A3A9YQM7"/>